<keyword evidence="1" id="KW-0805">Transcription regulation</keyword>
<dbReference type="PANTHER" id="PTHR43280:SF2">
    <property type="entry name" value="HTH-TYPE TRANSCRIPTIONAL REGULATOR EXSA"/>
    <property type="match status" value="1"/>
</dbReference>
<evidence type="ECO:0000259" key="4">
    <source>
        <dbReference type="PROSITE" id="PS01124"/>
    </source>
</evidence>
<dbReference type="OrthoDB" id="625043at2"/>
<dbReference type="SMART" id="SM00342">
    <property type="entry name" value="HTH_ARAC"/>
    <property type="match status" value="1"/>
</dbReference>
<sequence length="297" mass="34649">MHPKPRLFISRELMPSVHWAQSQCAPVMHGTTRRLYDFEFMYVMTGEMRVHFAGEPCPVIYQSGELLFLQSAVHHRIEITSDQGARLLGIHFDFYDELDTGIDLDMVVPEDCVDENHFCFLPVDEHGDSIFACRYSAVPLEIVRWMEAVREEFLSAKPGFETVCRGLMLLIFAALMRLQANSARLTSPAYDKALHELADELRKDMQLQWSNAAMAQRLNISEDHFIRLFKETFGTTPHQFLQRIRHHEAIKYLRESDLKIESIGRLVGYEDLHRFSHAFKKWQGVSPRLYRRMCNIL</sequence>
<dbReference type="InterPro" id="IPR011051">
    <property type="entry name" value="RmlC_Cupin_sf"/>
</dbReference>
<keyword evidence="6" id="KW-1185">Reference proteome</keyword>
<dbReference type="InterPro" id="IPR014710">
    <property type="entry name" value="RmlC-like_jellyroll"/>
</dbReference>
<accession>A0A5S5CK96</accession>
<dbReference type="AlphaFoldDB" id="A0A5S5CK96"/>
<feature type="domain" description="HTH araC/xylS-type" evidence="4">
    <location>
        <begin position="191"/>
        <end position="293"/>
    </location>
</feature>
<comment type="caution">
    <text evidence="5">The sequence shown here is derived from an EMBL/GenBank/DDBJ whole genome shotgun (WGS) entry which is preliminary data.</text>
</comment>
<proteinExistence type="predicted"/>
<dbReference type="GO" id="GO:0003700">
    <property type="term" value="F:DNA-binding transcription factor activity"/>
    <property type="evidence" value="ECO:0007669"/>
    <property type="project" value="InterPro"/>
</dbReference>
<evidence type="ECO:0000256" key="1">
    <source>
        <dbReference type="ARBA" id="ARBA00023015"/>
    </source>
</evidence>
<dbReference type="InterPro" id="IPR009057">
    <property type="entry name" value="Homeodomain-like_sf"/>
</dbReference>
<dbReference type="EMBL" id="VNHS01000001">
    <property type="protein sequence ID" value="TYP78991.1"/>
    <property type="molecule type" value="Genomic_DNA"/>
</dbReference>
<dbReference type="GO" id="GO:0043565">
    <property type="term" value="F:sequence-specific DNA binding"/>
    <property type="evidence" value="ECO:0007669"/>
    <property type="project" value="InterPro"/>
</dbReference>
<keyword evidence="2 5" id="KW-0238">DNA-binding</keyword>
<organism evidence="5 6">
    <name type="scientific">Paenibacillus methanolicus</name>
    <dbReference type="NCBI Taxonomy" id="582686"/>
    <lineage>
        <taxon>Bacteria</taxon>
        <taxon>Bacillati</taxon>
        <taxon>Bacillota</taxon>
        <taxon>Bacilli</taxon>
        <taxon>Bacillales</taxon>
        <taxon>Paenibacillaceae</taxon>
        <taxon>Paenibacillus</taxon>
    </lineage>
</organism>
<evidence type="ECO:0000313" key="6">
    <source>
        <dbReference type="Proteomes" id="UP000323257"/>
    </source>
</evidence>
<dbReference type="PANTHER" id="PTHR43280">
    <property type="entry name" value="ARAC-FAMILY TRANSCRIPTIONAL REGULATOR"/>
    <property type="match status" value="1"/>
</dbReference>
<reference evidence="5 6" key="1">
    <citation type="submission" date="2019-07" db="EMBL/GenBank/DDBJ databases">
        <title>Genomic Encyclopedia of Type Strains, Phase III (KMG-III): the genomes of soil and plant-associated and newly described type strains.</title>
        <authorList>
            <person name="Whitman W."/>
        </authorList>
    </citation>
    <scope>NUCLEOTIDE SEQUENCE [LARGE SCALE GENOMIC DNA]</scope>
    <source>
        <strain evidence="5 6">BL24</strain>
    </source>
</reference>
<dbReference type="Gene3D" id="2.60.120.10">
    <property type="entry name" value="Jelly Rolls"/>
    <property type="match status" value="1"/>
</dbReference>
<evidence type="ECO:0000256" key="3">
    <source>
        <dbReference type="ARBA" id="ARBA00023163"/>
    </source>
</evidence>
<name>A0A5S5CK96_9BACL</name>
<dbReference type="SUPFAM" id="SSF46689">
    <property type="entry name" value="Homeodomain-like"/>
    <property type="match status" value="2"/>
</dbReference>
<dbReference type="Proteomes" id="UP000323257">
    <property type="component" value="Unassembled WGS sequence"/>
</dbReference>
<dbReference type="Gene3D" id="1.10.10.60">
    <property type="entry name" value="Homeodomain-like"/>
    <property type="match status" value="2"/>
</dbReference>
<evidence type="ECO:0000313" key="5">
    <source>
        <dbReference type="EMBL" id="TYP78991.1"/>
    </source>
</evidence>
<dbReference type="InterPro" id="IPR018060">
    <property type="entry name" value="HTH_AraC"/>
</dbReference>
<keyword evidence="3" id="KW-0804">Transcription</keyword>
<dbReference type="SUPFAM" id="SSF51182">
    <property type="entry name" value="RmlC-like cupins"/>
    <property type="match status" value="1"/>
</dbReference>
<gene>
    <name evidence="5" type="ORF">BCM02_101106</name>
</gene>
<dbReference type="PROSITE" id="PS01124">
    <property type="entry name" value="HTH_ARAC_FAMILY_2"/>
    <property type="match status" value="1"/>
</dbReference>
<protein>
    <submittedName>
        <fullName evidence="5">AraC-like DNA-binding protein</fullName>
    </submittedName>
</protein>
<evidence type="ECO:0000256" key="2">
    <source>
        <dbReference type="ARBA" id="ARBA00023125"/>
    </source>
</evidence>
<dbReference type="Pfam" id="PF12833">
    <property type="entry name" value="HTH_18"/>
    <property type="match status" value="1"/>
</dbReference>